<keyword evidence="4" id="KW-1185">Reference proteome</keyword>
<comment type="caution">
    <text evidence="3">The sequence shown here is derived from an EMBL/GenBank/DDBJ whole genome shotgun (WGS) entry which is preliminary data.</text>
</comment>
<dbReference type="EMBL" id="BSTI01000002">
    <property type="protein sequence ID" value="GLY64189.1"/>
    <property type="molecule type" value="Genomic_DNA"/>
</dbReference>
<feature type="region of interest" description="Disordered" evidence="1">
    <location>
        <begin position="377"/>
        <end position="396"/>
    </location>
</feature>
<evidence type="ECO:0000313" key="4">
    <source>
        <dbReference type="Proteomes" id="UP001165136"/>
    </source>
</evidence>
<dbReference type="InterPro" id="IPR051082">
    <property type="entry name" value="Pentapeptide-BTB/POZ_domain"/>
</dbReference>
<evidence type="ECO:0000256" key="1">
    <source>
        <dbReference type="SAM" id="MobiDB-lite"/>
    </source>
</evidence>
<evidence type="ECO:0000313" key="3">
    <source>
        <dbReference type="EMBL" id="GLY64189.1"/>
    </source>
</evidence>
<evidence type="ECO:0008006" key="5">
    <source>
        <dbReference type="Google" id="ProtNLM"/>
    </source>
</evidence>
<reference evidence="3" key="1">
    <citation type="submission" date="2023-03" db="EMBL/GenBank/DDBJ databases">
        <title>Amycolatopsis taiwanensis NBRC 103393.</title>
        <authorList>
            <person name="Ichikawa N."/>
            <person name="Sato H."/>
            <person name="Tonouchi N."/>
        </authorList>
    </citation>
    <scope>NUCLEOTIDE SEQUENCE</scope>
    <source>
        <strain evidence="3">NBRC 103393</strain>
    </source>
</reference>
<dbReference type="Pfam" id="PF13576">
    <property type="entry name" value="Pentapeptide_3"/>
    <property type="match status" value="2"/>
</dbReference>
<dbReference type="Gene3D" id="2.160.20.80">
    <property type="entry name" value="E3 ubiquitin-protein ligase SopA"/>
    <property type="match status" value="1"/>
</dbReference>
<name>A0A9W6QU08_9PSEU</name>
<keyword evidence="2" id="KW-1133">Transmembrane helix</keyword>
<evidence type="ECO:0000256" key="2">
    <source>
        <dbReference type="SAM" id="Phobius"/>
    </source>
</evidence>
<sequence>MCTAGLIIFAGLTCWLLFQLYGHGTPSDQARLEGVRTVGTIVLGAGGAVALLLTARRQQTAERDLAAKRFELALREKANDDIKYDAAERRITELYLKAVEQLGSDKAPVRLAGLYALERLAQDNEPQRQTIVNVISAYLRMPYGLPGAFPEMETGSDTRREQQLGLQEREVRITAQRIITEHLNPDGAPERFWQEIDLDLNNATLIDFSLRGCQIRRSNFSRTDFTGEALFLGVSFTEEARFDGATFENAWFTDSNFTGSVRFDRANFTGEARFENTSFAGNVTFRESTFLSEARFDRSIFTGSTVFSKANFSRNANFSDASFIEDAWLPGVAFIQDAYFKGAKFSRDAWFNQATFSGNTTFENASFSGDIRFEDATLDGTPYEPPELNPRPLDPD</sequence>
<keyword evidence="2" id="KW-0812">Transmembrane</keyword>
<dbReference type="Proteomes" id="UP001165136">
    <property type="component" value="Unassembled WGS sequence"/>
</dbReference>
<gene>
    <name evidence="3" type="ORF">Atai01_08080</name>
</gene>
<dbReference type="InterPro" id="IPR001646">
    <property type="entry name" value="5peptide_repeat"/>
</dbReference>
<dbReference type="PANTHER" id="PTHR14136:SF17">
    <property type="entry name" value="BTB_POZ DOMAIN-CONTAINING PROTEIN KCTD9"/>
    <property type="match status" value="1"/>
</dbReference>
<dbReference type="AlphaFoldDB" id="A0A9W6QU08"/>
<protein>
    <recommendedName>
        <fullName evidence="5">Pentapeptide repeat-containing protein</fullName>
    </recommendedName>
</protein>
<feature type="transmembrane region" description="Helical" evidence="2">
    <location>
        <begin position="38"/>
        <end position="55"/>
    </location>
</feature>
<organism evidence="3 4">
    <name type="scientific">Amycolatopsis taiwanensis</name>
    <dbReference type="NCBI Taxonomy" id="342230"/>
    <lineage>
        <taxon>Bacteria</taxon>
        <taxon>Bacillati</taxon>
        <taxon>Actinomycetota</taxon>
        <taxon>Actinomycetes</taxon>
        <taxon>Pseudonocardiales</taxon>
        <taxon>Pseudonocardiaceae</taxon>
        <taxon>Amycolatopsis</taxon>
    </lineage>
</organism>
<accession>A0A9W6QU08</accession>
<keyword evidence="2" id="KW-0472">Membrane</keyword>
<dbReference type="PANTHER" id="PTHR14136">
    <property type="entry name" value="BTB_POZ DOMAIN-CONTAINING PROTEIN KCTD9"/>
    <property type="match status" value="1"/>
</dbReference>
<proteinExistence type="predicted"/>
<dbReference type="SUPFAM" id="SSF141571">
    <property type="entry name" value="Pentapeptide repeat-like"/>
    <property type="match status" value="1"/>
</dbReference>